<dbReference type="PANTHER" id="PTHR11439">
    <property type="entry name" value="GAG-POL-RELATED RETROTRANSPOSON"/>
    <property type="match status" value="1"/>
</dbReference>
<keyword evidence="2" id="KW-1185">Reference proteome</keyword>
<sequence>MNILEQTRISDTKVVDSPLELKVMYVPSDGVPLSDPTLYCTLVGSLVYLSITRLDISYVVHVVSQFVVSPTTMKWAAVLHICRYLLGTQFQSLLFPSSSSLKIHAYSDVDWDGDLTNYKSTTDC</sequence>
<protein>
    <recommendedName>
        <fullName evidence="3">Gag-pol polyprotein</fullName>
    </recommendedName>
</protein>
<dbReference type="PANTHER" id="PTHR11439:SF461">
    <property type="entry name" value="OS10G0432200 PROTEIN"/>
    <property type="match status" value="1"/>
</dbReference>
<dbReference type="Proteomes" id="UP001058974">
    <property type="component" value="Chromosome 6"/>
</dbReference>
<evidence type="ECO:0000313" key="2">
    <source>
        <dbReference type="Proteomes" id="UP001058974"/>
    </source>
</evidence>
<evidence type="ECO:0000313" key="1">
    <source>
        <dbReference type="EMBL" id="KAI5399553.1"/>
    </source>
</evidence>
<comment type="caution">
    <text evidence="1">The sequence shown here is derived from an EMBL/GenBank/DDBJ whole genome shotgun (WGS) entry which is preliminary data.</text>
</comment>
<dbReference type="EMBL" id="JAMSHJ010000006">
    <property type="protein sequence ID" value="KAI5399553.1"/>
    <property type="molecule type" value="Genomic_DNA"/>
</dbReference>
<evidence type="ECO:0008006" key="3">
    <source>
        <dbReference type="Google" id="ProtNLM"/>
    </source>
</evidence>
<gene>
    <name evidence="1" type="ORF">KIW84_064765</name>
</gene>
<name>A0A9D4WB56_PEA</name>
<organism evidence="1 2">
    <name type="scientific">Pisum sativum</name>
    <name type="common">Garden pea</name>
    <name type="synonym">Lathyrus oleraceus</name>
    <dbReference type="NCBI Taxonomy" id="3888"/>
    <lineage>
        <taxon>Eukaryota</taxon>
        <taxon>Viridiplantae</taxon>
        <taxon>Streptophyta</taxon>
        <taxon>Embryophyta</taxon>
        <taxon>Tracheophyta</taxon>
        <taxon>Spermatophyta</taxon>
        <taxon>Magnoliopsida</taxon>
        <taxon>eudicotyledons</taxon>
        <taxon>Gunneridae</taxon>
        <taxon>Pentapetalae</taxon>
        <taxon>rosids</taxon>
        <taxon>fabids</taxon>
        <taxon>Fabales</taxon>
        <taxon>Fabaceae</taxon>
        <taxon>Papilionoideae</taxon>
        <taxon>50 kb inversion clade</taxon>
        <taxon>NPAAA clade</taxon>
        <taxon>Hologalegina</taxon>
        <taxon>IRL clade</taxon>
        <taxon>Fabeae</taxon>
        <taxon>Lathyrus</taxon>
    </lineage>
</organism>
<accession>A0A9D4WB56</accession>
<dbReference type="Gramene" id="Psat06G0476500-T1">
    <property type="protein sequence ID" value="KAI5399553.1"/>
    <property type="gene ID" value="KIW84_064765"/>
</dbReference>
<dbReference type="AlphaFoldDB" id="A0A9D4WB56"/>
<reference evidence="1 2" key="1">
    <citation type="journal article" date="2022" name="Nat. Genet.">
        <title>Improved pea reference genome and pan-genome highlight genomic features and evolutionary characteristics.</title>
        <authorList>
            <person name="Yang T."/>
            <person name="Liu R."/>
            <person name="Luo Y."/>
            <person name="Hu S."/>
            <person name="Wang D."/>
            <person name="Wang C."/>
            <person name="Pandey M.K."/>
            <person name="Ge S."/>
            <person name="Xu Q."/>
            <person name="Li N."/>
            <person name="Li G."/>
            <person name="Huang Y."/>
            <person name="Saxena R.K."/>
            <person name="Ji Y."/>
            <person name="Li M."/>
            <person name="Yan X."/>
            <person name="He Y."/>
            <person name="Liu Y."/>
            <person name="Wang X."/>
            <person name="Xiang C."/>
            <person name="Varshney R.K."/>
            <person name="Ding H."/>
            <person name="Gao S."/>
            <person name="Zong X."/>
        </authorList>
    </citation>
    <scope>NUCLEOTIDE SEQUENCE [LARGE SCALE GENOMIC DNA]</scope>
    <source>
        <strain evidence="1 2">cv. Zhongwan 6</strain>
    </source>
</reference>
<proteinExistence type="predicted"/>